<keyword evidence="3 6" id="KW-0689">Ribosomal protein</keyword>
<dbReference type="KEGG" id="luo:HHL09_18030"/>
<dbReference type="EMBL" id="CP051774">
    <property type="protein sequence ID" value="QJE97598.1"/>
    <property type="molecule type" value="Genomic_DNA"/>
</dbReference>
<name>A0A858RMB3_9BACT</name>
<dbReference type="AlphaFoldDB" id="A0A858RMB3"/>
<evidence type="ECO:0000256" key="4">
    <source>
        <dbReference type="ARBA" id="ARBA00023274"/>
    </source>
</evidence>
<dbReference type="PIRSF" id="PIRSF002181">
    <property type="entry name" value="Ribosomal_L13"/>
    <property type="match status" value="1"/>
</dbReference>
<dbReference type="CDD" id="cd00392">
    <property type="entry name" value="Ribosomal_L13"/>
    <property type="match status" value="1"/>
</dbReference>
<reference evidence="7 8" key="1">
    <citation type="submission" date="2020-04" db="EMBL/GenBank/DDBJ databases">
        <title>Luteolibacter sp. G-1-1-1 isolated from soil.</title>
        <authorList>
            <person name="Dahal R.H."/>
        </authorList>
    </citation>
    <scope>NUCLEOTIDE SEQUENCE [LARGE SCALE GENOMIC DNA]</scope>
    <source>
        <strain evidence="7 8">G-1-1-1</strain>
    </source>
</reference>
<keyword evidence="8" id="KW-1185">Reference proteome</keyword>
<dbReference type="FunFam" id="3.90.1180.10:FF:000001">
    <property type="entry name" value="50S ribosomal protein L13"/>
    <property type="match status" value="1"/>
</dbReference>
<dbReference type="Proteomes" id="UP000501812">
    <property type="component" value="Chromosome"/>
</dbReference>
<protein>
    <recommendedName>
        <fullName evidence="5 6">Large ribosomal subunit protein uL13</fullName>
    </recommendedName>
</protein>
<dbReference type="HAMAP" id="MF_01366">
    <property type="entry name" value="Ribosomal_uL13"/>
    <property type="match status" value="1"/>
</dbReference>
<dbReference type="InterPro" id="IPR005822">
    <property type="entry name" value="Ribosomal_uL13"/>
</dbReference>
<keyword evidence="4 6" id="KW-0687">Ribonucleoprotein</keyword>
<evidence type="ECO:0000256" key="2">
    <source>
        <dbReference type="ARBA" id="ARBA00011838"/>
    </source>
</evidence>
<dbReference type="NCBIfam" id="TIGR01066">
    <property type="entry name" value="rplM_bact"/>
    <property type="match status" value="1"/>
</dbReference>
<organism evidence="7 8">
    <name type="scientific">Luteolibacter luteus</name>
    <dbReference type="NCBI Taxonomy" id="2728835"/>
    <lineage>
        <taxon>Bacteria</taxon>
        <taxon>Pseudomonadati</taxon>
        <taxon>Verrucomicrobiota</taxon>
        <taxon>Verrucomicrobiia</taxon>
        <taxon>Verrucomicrobiales</taxon>
        <taxon>Verrucomicrobiaceae</taxon>
        <taxon>Luteolibacter</taxon>
    </lineage>
</organism>
<dbReference type="SUPFAM" id="SSF52161">
    <property type="entry name" value="Ribosomal protein L13"/>
    <property type="match status" value="1"/>
</dbReference>
<sequence length="143" mass="16196">MKTFSAKPTDIERNWYVIDAKDKVLGQVAVEAARLLRGKHKPIFTPHIDTGDFVVVINADKVVLTGTKEHDKIYTRFTGYVGGKKVETPRMVRKRRPVLLVENAVWGMIPKNRLGRAQYGKLKVYAGESHPHEAQQPQAYEIA</sequence>
<evidence type="ECO:0000256" key="5">
    <source>
        <dbReference type="ARBA" id="ARBA00035201"/>
    </source>
</evidence>
<evidence type="ECO:0000256" key="1">
    <source>
        <dbReference type="ARBA" id="ARBA00006227"/>
    </source>
</evidence>
<dbReference type="GO" id="GO:0006412">
    <property type="term" value="P:translation"/>
    <property type="evidence" value="ECO:0007669"/>
    <property type="project" value="UniProtKB-UniRule"/>
</dbReference>
<dbReference type="GO" id="GO:0017148">
    <property type="term" value="P:negative regulation of translation"/>
    <property type="evidence" value="ECO:0007669"/>
    <property type="project" value="TreeGrafter"/>
</dbReference>
<dbReference type="RefSeq" id="WP_169456024.1">
    <property type="nucleotide sequence ID" value="NZ_CP051774.1"/>
</dbReference>
<gene>
    <name evidence="6 7" type="primary">rplM</name>
    <name evidence="7" type="ORF">HHL09_18030</name>
</gene>
<evidence type="ECO:0000313" key="8">
    <source>
        <dbReference type="Proteomes" id="UP000501812"/>
    </source>
</evidence>
<evidence type="ECO:0000313" key="7">
    <source>
        <dbReference type="EMBL" id="QJE97598.1"/>
    </source>
</evidence>
<evidence type="ECO:0000256" key="6">
    <source>
        <dbReference type="HAMAP-Rule" id="MF_01366"/>
    </source>
</evidence>
<proteinExistence type="inferred from homology"/>
<comment type="subunit">
    <text evidence="2 6">Part of the 50S ribosomal subunit.</text>
</comment>
<dbReference type="PANTHER" id="PTHR11545:SF2">
    <property type="entry name" value="LARGE RIBOSOMAL SUBUNIT PROTEIN UL13M"/>
    <property type="match status" value="1"/>
</dbReference>
<comment type="similarity">
    <text evidence="1 6">Belongs to the universal ribosomal protein uL13 family.</text>
</comment>
<dbReference type="Pfam" id="PF00572">
    <property type="entry name" value="Ribosomal_L13"/>
    <property type="match status" value="1"/>
</dbReference>
<dbReference type="InterPro" id="IPR036899">
    <property type="entry name" value="Ribosomal_uL13_sf"/>
</dbReference>
<dbReference type="InterPro" id="IPR005823">
    <property type="entry name" value="Ribosomal_uL13_bac-type"/>
</dbReference>
<dbReference type="Gene3D" id="3.90.1180.10">
    <property type="entry name" value="Ribosomal protein L13"/>
    <property type="match status" value="1"/>
</dbReference>
<accession>A0A858RMB3</accession>
<dbReference type="GO" id="GO:0022625">
    <property type="term" value="C:cytosolic large ribosomal subunit"/>
    <property type="evidence" value="ECO:0007669"/>
    <property type="project" value="TreeGrafter"/>
</dbReference>
<dbReference type="GO" id="GO:0003729">
    <property type="term" value="F:mRNA binding"/>
    <property type="evidence" value="ECO:0007669"/>
    <property type="project" value="TreeGrafter"/>
</dbReference>
<evidence type="ECO:0000256" key="3">
    <source>
        <dbReference type="ARBA" id="ARBA00022980"/>
    </source>
</evidence>
<dbReference type="PANTHER" id="PTHR11545">
    <property type="entry name" value="RIBOSOMAL PROTEIN L13"/>
    <property type="match status" value="1"/>
</dbReference>
<comment type="function">
    <text evidence="6">This protein is one of the early assembly proteins of the 50S ribosomal subunit, although it is not seen to bind rRNA by itself. It is important during the early stages of 50S assembly.</text>
</comment>
<dbReference type="GO" id="GO:0003735">
    <property type="term" value="F:structural constituent of ribosome"/>
    <property type="evidence" value="ECO:0007669"/>
    <property type="project" value="InterPro"/>
</dbReference>